<dbReference type="AlphaFoldDB" id="A0A226QSM2"/>
<accession>A0A226QSM2</accession>
<proteinExistence type="predicted"/>
<organism evidence="2 3">
    <name type="scientific">Parageobacillus galactosidasius</name>
    <dbReference type="NCBI Taxonomy" id="883812"/>
    <lineage>
        <taxon>Bacteria</taxon>
        <taxon>Bacillati</taxon>
        <taxon>Bacillota</taxon>
        <taxon>Bacilli</taxon>
        <taxon>Bacillales</taxon>
        <taxon>Anoxybacillaceae</taxon>
        <taxon>Parageobacillus</taxon>
    </lineage>
</organism>
<evidence type="ECO:0000313" key="2">
    <source>
        <dbReference type="EMBL" id="OXB94687.1"/>
    </source>
</evidence>
<dbReference type="Proteomes" id="UP000198394">
    <property type="component" value="Unassembled WGS sequence"/>
</dbReference>
<evidence type="ECO:0008006" key="4">
    <source>
        <dbReference type="Google" id="ProtNLM"/>
    </source>
</evidence>
<protein>
    <recommendedName>
        <fullName evidence="4">Calcineurin-like phosphoesterase domain-containing protein</fullName>
    </recommendedName>
</protein>
<keyword evidence="1" id="KW-0175">Coiled coil</keyword>
<feature type="coiled-coil region" evidence="1">
    <location>
        <begin position="74"/>
        <end position="108"/>
    </location>
</feature>
<keyword evidence="3" id="KW-1185">Reference proteome</keyword>
<evidence type="ECO:0000313" key="3">
    <source>
        <dbReference type="Proteomes" id="UP000198394"/>
    </source>
</evidence>
<comment type="caution">
    <text evidence="2">The sequence shown here is derived from an EMBL/GenBank/DDBJ whole genome shotgun (WGS) entry which is preliminary data.</text>
</comment>
<name>A0A226QSM2_9BACL</name>
<dbReference type="InterPro" id="IPR029052">
    <property type="entry name" value="Metallo-depent_PP-like"/>
</dbReference>
<gene>
    <name evidence="2" type="ORF">B9L23_07415</name>
</gene>
<evidence type="ECO:0000256" key="1">
    <source>
        <dbReference type="SAM" id="Coils"/>
    </source>
</evidence>
<reference evidence="2 3" key="1">
    <citation type="submission" date="2017-04" db="EMBL/GenBank/DDBJ databases">
        <title>The genome sequence of Parageobacillus galactosidasius DSM 18751.</title>
        <authorList>
            <person name="Ramaloko W.T."/>
            <person name="Koen N."/>
            <person name="Polliack S."/>
            <person name="Aliyu H."/>
            <person name="Lebre P."/>
            <person name="Mohr T."/>
            <person name="Oswald F."/>
            <person name="Zwick M."/>
            <person name="Neumann A."/>
            <person name="Syldatk C."/>
            <person name="Cowan D."/>
            <person name="De Maayer P."/>
        </authorList>
    </citation>
    <scope>NUCLEOTIDE SEQUENCE [LARGE SCALE GENOMIC DNA]</scope>
    <source>
        <strain evidence="2 3">DSM 18751</strain>
    </source>
</reference>
<dbReference type="EMBL" id="NDYL01000001">
    <property type="protein sequence ID" value="OXB94687.1"/>
    <property type="molecule type" value="Genomic_DNA"/>
</dbReference>
<dbReference type="SUPFAM" id="SSF56300">
    <property type="entry name" value="Metallo-dependent phosphatases"/>
    <property type="match status" value="1"/>
</dbReference>
<sequence length="429" mass="49700">MRICWTKGEGKKALEYIIRRRKENASFAVIADEVNHRFRLKKPVTRSAVRHAYLKYVADNIENDLHTTTNTEEIVSIYDQIEKEENEENEIEEVIRQAKEKARRERDKRIMQKLLKERGATELIIEMFKEQIQAYEWMDIQPPEPVNIFPKTEEALLLFSDAQIGEHITLEETNGLGEYNIHIFKKRMDSLVKQIREFTYIHQLAHNIDTLNIFMLGDNVDGIGIYPGQVHHLDALVIDQMLIGSEKIAESLLKLLGTFKKIKITGIVGNHGRIGRKGENPSYVNFDYLLYKMLERLLINYKDRIEWHIPKSNWTLTHIGKVGFLLLHGDTVKAWNGIPYYGIDRADARLTKMLSAHGKTYQYLCMGHHHNPGDVDSANGEKILNGTMVGGSLFSINQLHTTSRPSQWFFGVDPEKGITWRYKILLDEE</sequence>